<gene>
    <name evidence="2" type="ORF">DPMN_171313</name>
</gene>
<accession>A0A9D4DXU0</accession>
<proteinExistence type="predicted"/>
<sequence length="137" mass="15683">MSLKKPGPKELGSERADTQQMRMLTRKVNRVAYGKQHHLKIRGMPSFDVNTKLGTAIIVSLCRPVKVSNFLTTLNITLIANRNLKKMEARAGEAIKKISLMLMRKKWIRDSHKHEDVVNMFSRKPATPTMPLMIMKL</sequence>
<feature type="domain" description="Mutator-like transposase" evidence="1">
    <location>
        <begin position="29"/>
        <end position="106"/>
    </location>
</feature>
<evidence type="ECO:0000259" key="1">
    <source>
        <dbReference type="Pfam" id="PF20700"/>
    </source>
</evidence>
<evidence type="ECO:0000313" key="2">
    <source>
        <dbReference type="EMBL" id="KAH3770034.1"/>
    </source>
</evidence>
<dbReference type="Proteomes" id="UP000828390">
    <property type="component" value="Unassembled WGS sequence"/>
</dbReference>
<organism evidence="2 3">
    <name type="scientific">Dreissena polymorpha</name>
    <name type="common">Zebra mussel</name>
    <name type="synonym">Mytilus polymorpha</name>
    <dbReference type="NCBI Taxonomy" id="45954"/>
    <lineage>
        <taxon>Eukaryota</taxon>
        <taxon>Metazoa</taxon>
        <taxon>Spiralia</taxon>
        <taxon>Lophotrochozoa</taxon>
        <taxon>Mollusca</taxon>
        <taxon>Bivalvia</taxon>
        <taxon>Autobranchia</taxon>
        <taxon>Heteroconchia</taxon>
        <taxon>Euheterodonta</taxon>
        <taxon>Imparidentia</taxon>
        <taxon>Neoheterodontei</taxon>
        <taxon>Myida</taxon>
        <taxon>Dreissenoidea</taxon>
        <taxon>Dreissenidae</taxon>
        <taxon>Dreissena</taxon>
    </lineage>
</organism>
<protein>
    <recommendedName>
        <fullName evidence="1">Mutator-like transposase domain-containing protein</fullName>
    </recommendedName>
</protein>
<dbReference type="InterPro" id="IPR049012">
    <property type="entry name" value="Mutator_transp_dom"/>
</dbReference>
<evidence type="ECO:0000313" key="3">
    <source>
        <dbReference type="Proteomes" id="UP000828390"/>
    </source>
</evidence>
<reference evidence="2" key="1">
    <citation type="journal article" date="2019" name="bioRxiv">
        <title>The Genome of the Zebra Mussel, Dreissena polymorpha: A Resource for Invasive Species Research.</title>
        <authorList>
            <person name="McCartney M.A."/>
            <person name="Auch B."/>
            <person name="Kono T."/>
            <person name="Mallez S."/>
            <person name="Zhang Y."/>
            <person name="Obille A."/>
            <person name="Becker A."/>
            <person name="Abrahante J.E."/>
            <person name="Garbe J."/>
            <person name="Badalamenti J.P."/>
            <person name="Herman A."/>
            <person name="Mangelson H."/>
            <person name="Liachko I."/>
            <person name="Sullivan S."/>
            <person name="Sone E.D."/>
            <person name="Koren S."/>
            <person name="Silverstein K.A.T."/>
            <person name="Beckman K.B."/>
            <person name="Gohl D.M."/>
        </authorList>
    </citation>
    <scope>NUCLEOTIDE SEQUENCE</scope>
    <source>
        <strain evidence="2">Duluth1</strain>
        <tissue evidence="2">Whole animal</tissue>
    </source>
</reference>
<dbReference type="Pfam" id="PF20700">
    <property type="entry name" value="Mutator"/>
    <property type="match status" value="1"/>
</dbReference>
<keyword evidence="3" id="KW-1185">Reference proteome</keyword>
<comment type="caution">
    <text evidence="2">The sequence shown here is derived from an EMBL/GenBank/DDBJ whole genome shotgun (WGS) entry which is preliminary data.</text>
</comment>
<dbReference type="AlphaFoldDB" id="A0A9D4DXU0"/>
<reference evidence="2" key="2">
    <citation type="submission" date="2020-11" db="EMBL/GenBank/DDBJ databases">
        <authorList>
            <person name="McCartney M.A."/>
            <person name="Auch B."/>
            <person name="Kono T."/>
            <person name="Mallez S."/>
            <person name="Becker A."/>
            <person name="Gohl D.M."/>
            <person name="Silverstein K.A.T."/>
            <person name="Koren S."/>
            <person name="Bechman K.B."/>
            <person name="Herman A."/>
            <person name="Abrahante J.E."/>
            <person name="Garbe J."/>
        </authorList>
    </citation>
    <scope>NUCLEOTIDE SEQUENCE</scope>
    <source>
        <strain evidence="2">Duluth1</strain>
        <tissue evidence="2">Whole animal</tissue>
    </source>
</reference>
<dbReference type="EMBL" id="JAIWYP010000009">
    <property type="protein sequence ID" value="KAH3770034.1"/>
    <property type="molecule type" value="Genomic_DNA"/>
</dbReference>
<name>A0A9D4DXU0_DREPO</name>